<reference evidence="10 11" key="1">
    <citation type="submission" date="2016-12" db="EMBL/GenBank/DDBJ databases">
        <title>The draft genome sequence of Actinophytocola sp. 11-183.</title>
        <authorList>
            <person name="Wang W."/>
            <person name="Yuan L."/>
        </authorList>
    </citation>
    <scope>NUCLEOTIDE SEQUENCE [LARGE SCALE GENOMIC DNA]</scope>
    <source>
        <strain evidence="10 11">11-183</strain>
    </source>
</reference>
<keyword evidence="2" id="KW-0813">Transport</keyword>
<feature type="domain" description="Dicarboxylate carrier MatC N-terminal" evidence="9">
    <location>
        <begin position="1"/>
        <end position="149"/>
    </location>
</feature>
<evidence type="ECO:0000256" key="1">
    <source>
        <dbReference type="ARBA" id="ARBA00004141"/>
    </source>
</evidence>
<evidence type="ECO:0000256" key="2">
    <source>
        <dbReference type="ARBA" id="ARBA00022448"/>
    </source>
</evidence>
<evidence type="ECO:0000256" key="5">
    <source>
        <dbReference type="ARBA" id="ARBA00023136"/>
    </source>
</evidence>
<proteinExistence type="predicted"/>
<dbReference type="STRING" id="1912961.BU204_28945"/>
<dbReference type="PANTHER" id="PTHR42826">
    <property type="entry name" value="DICARBOXYLATE TRANSPORTER 2.1, CHLOROPLASTIC"/>
    <property type="match status" value="1"/>
</dbReference>
<name>A0A1Q8CDV3_9PSEU</name>
<dbReference type="EMBL" id="MSIE01000060">
    <property type="protein sequence ID" value="OLF12536.1"/>
    <property type="molecule type" value="Genomic_DNA"/>
</dbReference>
<organism evidence="10 11">
    <name type="scientific">Actinophytocola xanthii</name>
    <dbReference type="NCBI Taxonomy" id="1912961"/>
    <lineage>
        <taxon>Bacteria</taxon>
        <taxon>Bacillati</taxon>
        <taxon>Actinomycetota</taxon>
        <taxon>Actinomycetes</taxon>
        <taxon>Pseudonocardiales</taxon>
        <taxon>Pseudonocardiaceae</taxon>
    </lineage>
</organism>
<evidence type="ECO:0000313" key="10">
    <source>
        <dbReference type="EMBL" id="OLF12536.1"/>
    </source>
</evidence>
<comment type="caution">
    <text evidence="10">The sequence shown here is derived from an EMBL/GenBank/DDBJ whole genome shotgun (WGS) entry which is preliminary data.</text>
</comment>
<dbReference type="GO" id="GO:0016020">
    <property type="term" value="C:membrane"/>
    <property type="evidence" value="ECO:0007669"/>
    <property type="project" value="UniProtKB-SubCell"/>
</dbReference>
<dbReference type="Pfam" id="PF03600">
    <property type="entry name" value="CitMHS"/>
    <property type="match status" value="1"/>
</dbReference>
<feature type="domain" description="Citrate transporter-like" evidence="8">
    <location>
        <begin position="277"/>
        <end position="441"/>
    </location>
</feature>
<evidence type="ECO:0000313" key="11">
    <source>
        <dbReference type="Proteomes" id="UP000185596"/>
    </source>
</evidence>
<dbReference type="InterPro" id="IPR009827">
    <property type="entry name" value="MatC_N"/>
</dbReference>
<feature type="transmembrane region" description="Helical" evidence="7">
    <location>
        <begin position="372"/>
        <end position="394"/>
    </location>
</feature>
<feature type="transmembrane region" description="Helical" evidence="7">
    <location>
        <begin position="339"/>
        <end position="365"/>
    </location>
</feature>
<feature type="transmembrane region" description="Helical" evidence="7">
    <location>
        <begin position="301"/>
        <end position="319"/>
    </location>
</feature>
<dbReference type="Proteomes" id="UP000185596">
    <property type="component" value="Unassembled WGS sequence"/>
</dbReference>
<dbReference type="Pfam" id="PF07158">
    <property type="entry name" value="MatC_N"/>
    <property type="match status" value="1"/>
</dbReference>
<keyword evidence="5 7" id="KW-0472">Membrane</keyword>
<keyword evidence="3 7" id="KW-0812">Transmembrane</keyword>
<evidence type="ECO:0000256" key="7">
    <source>
        <dbReference type="SAM" id="Phobius"/>
    </source>
</evidence>
<feature type="transmembrane region" description="Helical" evidence="7">
    <location>
        <begin position="261"/>
        <end position="289"/>
    </location>
</feature>
<gene>
    <name evidence="10" type="ORF">BU204_28945</name>
</gene>
<keyword evidence="4 7" id="KW-1133">Transmembrane helix</keyword>
<dbReference type="RefSeq" id="WP_075128945.1">
    <property type="nucleotide sequence ID" value="NZ_MSIE01000060.1"/>
</dbReference>
<feature type="transmembrane region" description="Helical" evidence="7">
    <location>
        <begin position="422"/>
        <end position="443"/>
    </location>
</feature>
<protein>
    <submittedName>
        <fullName evidence="10">Uncharacterized protein</fullName>
    </submittedName>
</protein>
<evidence type="ECO:0000256" key="4">
    <source>
        <dbReference type="ARBA" id="ARBA00022989"/>
    </source>
</evidence>
<dbReference type="InterPro" id="IPR030676">
    <property type="entry name" value="CitT-rel"/>
</dbReference>
<feature type="transmembrane region" description="Helical" evidence="7">
    <location>
        <begin position="56"/>
        <end position="80"/>
    </location>
</feature>
<comment type="subcellular location">
    <subcellularLocation>
        <location evidence="1">Membrane</location>
        <topology evidence="1">Multi-pass membrane protein</topology>
    </subcellularLocation>
</comment>
<feature type="transmembrane region" description="Helical" evidence="7">
    <location>
        <begin position="92"/>
        <end position="120"/>
    </location>
</feature>
<evidence type="ECO:0000259" key="8">
    <source>
        <dbReference type="Pfam" id="PF03600"/>
    </source>
</evidence>
<dbReference type="OrthoDB" id="8738207at2"/>
<evidence type="ECO:0000256" key="3">
    <source>
        <dbReference type="ARBA" id="ARBA00022692"/>
    </source>
</evidence>
<dbReference type="AlphaFoldDB" id="A0A1Q8CDV3"/>
<feature type="transmembrane region" description="Helical" evidence="7">
    <location>
        <begin position="7"/>
        <end position="36"/>
    </location>
</feature>
<dbReference type="InterPro" id="IPR004680">
    <property type="entry name" value="Cit_transptr-like_dom"/>
</dbReference>
<sequence>MAGQIVSIVVLVLIVLLATLRSVNMGAIAFLGAFLLGTLVFGESEDDLFSGFPGDLFVVLVGVTLLFAIAKANGTVDWLIHMGVRAVRGRIALIPWVMFLVTGLLTSVGAVVPGAVAIMAPVGMTFAVRHRINPMLMGLLIINGGSAGGFSPIGVFGVITNGVVERSDLPGNPALLWLGSFLFNVLLSLVVFVLFGGRDLLHRRAEDGTDDSAPAPEAEPEVDVRPESTGGGGAATATRTAPAAVEVTTLNAQRVVTLTGLVVLVAGALAFDIDVGLLALSIATVICVLFPRETKAGVAQVAWPTVLLICGVVTYVALLERQGTIDMLGDSVADIGVPLLAAFVICLIGAAVSAFASTTGILGALIPLAVPFLLTGQVGAVGLIVALAISSSVVDSSPFSTSGALTVASTPEDVRDRVFRGLMIWGMSMIIVAPVLAWMIFVLPGWL</sequence>
<feature type="region of interest" description="Disordered" evidence="6">
    <location>
        <begin position="205"/>
        <end position="238"/>
    </location>
</feature>
<feature type="transmembrane region" description="Helical" evidence="7">
    <location>
        <begin position="175"/>
        <end position="195"/>
    </location>
</feature>
<evidence type="ECO:0000259" key="9">
    <source>
        <dbReference type="Pfam" id="PF07158"/>
    </source>
</evidence>
<evidence type="ECO:0000256" key="6">
    <source>
        <dbReference type="SAM" id="MobiDB-lite"/>
    </source>
</evidence>
<feature type="transmembrane region" description="Helical" evidence="7">
    <location>
        <begin position="140"/>
        <end position="163"/>
    </location>
</feature>
<dbReference type="GO" id="GO:0055085">
    <property type="term" value="P:transmembrane transport"/>
    <property type="evidence" value="ECO:0007669"/>
    <property type="project" value="InterPro"/>
</dbReference>
<keyword evidence="11" id="KW-1185">Reference proteome</keyword>
<accession>A0A1Q8CDV3</accession>